<feature type="transmembrane region" description="Helical" evidence="8">
    <location>
        <begin position="92"/>
        <end position="120"/>
    </location>
</feature>
<dbReference type="STRING" id="1121421.SAMN02745123_02358"/>
<dbReference type="Pfam" id="PF02653">
    <property type="entry name" value="BPD_transp_2"/>
    <property type="match status" value="1"/>
</dbReference>
<feature type="transmembrane region" description="Helical" evidence="8">
    <location>
        <begin position="132"/>
        <end position="151"/>
    </location>
</feature>
<evidence type="ECO:0000256" key="6">
    <source>
        <dbReference type="ARBA" id="ARBA00022989"/>
    </source>
</evidence>
<feature type="transmembrane region" description="Helical" evidence="8">
    <location>
        <begin position="223"/>
        <end position="245"/>
    </location>
</feature>
<dbReference type="GO" id="GO:0005886">
    <property type="term" value="C:plasma membrane"/>
    <property type="evidence" value="ECO:0007669"/>
    <property type="project" value="UniProtKB-SubCell"/>
</dbReference>
<evidence type="ECO:0000256" key="8">
    <source>
        <dbReference type="SAM" id="Phobius"/>
    </source>
</evidence>
<keyword evidence="3" id="KW-1003">Cell membrane</keyword>
<evidence type="ECO:0000256" key="4">
    <source>
        <dbReference type="ARBA" id="ARBA00022519"/>
    </source>
</evidence>
<comment type="subcellular location">
    <subcellularLocation>
        <location evidence="1">Cell membrane</location>
        <topology evidence="1">Multi-pass membrane protein</topology>
    </subcellularLocation>
</comment>
<organism evidence="9 10">
    <name type="scientific">Desulforamulus aeronauticus DSM 10349</name>
    <dbReference type="NCBI Taxonomy" id="1121421"/>
    <lineage>
        <taxon>Bacteria</taxon>
        <taxon>Bacillati</taxon>
        <taxon>Bacillota</taxon>
        <taxon>Clostridia</taxon>
        <taxon>Eubacteriales</taxon>
        <taxon>Peptococcaceae</taxon>
        <taxon>Desulforamulus</taxon>
    </lineage>
</organism>
<feature type="transmembrane region" description="Helical" evidence="8">
    <location>
        <begin position="302"/>
        <end position="322"/>
    </location>
</feature>
<reference evidence="10" key="1">
    <citation type="submission" date="2016-11" db="EMBL/GenBank/DDBJ databases">
        <authorList>
            <person name="Varghese N."/>
            <person name="Submissions S."/>
        </authorList>
    </citation>
    <scope>NUCLEOTIDE SEQUENCE [LARGE SCALE GENOMIC DNA]</scope>
    <source>
        <strain evidence="10">DSM 10349</strain>
    </source>
</reference>
<keyword evidence="5 8" id="KW-0812">Transmembrane</keyword>
<proteinExistence type="predicted"/>
<dbReference type="InterPro" id="IPR001851">
    <property type="entry name" value="ABC_transp_permease"/>
</dbReference>
<evidence type="ECO:0000313" key="9">
    <source>
        <dbReference type="EMBL" id="SHK57690.1"/>
    </source>
</evidence>
<protein>
    <submittedName>
        <fullName evidence="9">Ribose transport system permease protein</fullName>
    </submittedName>
</protein>
<dbReference type="Proteomes" id="UP000183997">
    <property type="component" value="Unassembled WGS sequence"/>
</dbReference>
<feature type="transmembrane region" description="Helical" evidence="8">
    <location>
        <begin position="163"/>
        <end position="192"/>
    </location>
</feature>
<feature type="transmembrane region" description="Helical" evidence="8">
    <location>
        <begin position="26"/>
        <end position="47"/>
    </location>
</feature>
<evidence type="ECO:0000256" key="3">
    <source>
        <dbReference type="ARBA" id="ARBA00022475"/>
    </source>
</evidence>
<dbReference type="CDD" id="cd06579">
    <property type="entry name" value="TM_PBP1_transp_AraH_like"/>
    <property type="match status" value="1"/>
</dbReference>
<keyword evidence="7 8" id="KW-0472">Membrane</keyword>
<keyword evidence="2" id="KW-0813">Transport</keyword>
<evidence type="ECO:0000256" key="2">
    <source>
        <dbReference type="ARBA" id="ARBA00022448"/>
    </source>
</evidence>
<dbReference type="EMBL" id="FRAR01000017">
    <property type="protein sequence ID" value="SHK57690.1"/>
    <property type="molecule type" value="Genomic_DNA"/>
</dbReference>
<sequence length="327" mass="33666">MDGATKITMQGKASDKLSIGQLIGKYNLLVLLFAFIAIAGFLSPKFLTLQNFLNLLQQSSVTGIMAIGMTFVIIVAGIDLSVGSVAAISGMVVAILITAGWGIPLSIVAALAAGALLGWINGYVSTKFTIPAFIATLAMMVSARGLALLVTNGKPVFGLPEPFSFLGAGFIGRVPVSGLIWIFLTICAALALKYTSFGRNLYAVGGNPEAAHLSGIRVNWHLVSVYVVSGILSALAGIILASWLTVGQPTAAKGAELNAIAAVVLGGASLAGGSGGVWGTFAGVLLMSIITNIFNLVGLASYYQDIFMGLIIVLALVLNKFVTGKKA</sequence>
<dbReference type="RefSeq" id="WP_072914551.1">
    <property type="nucleotide sequence ID" value="NZ_FRAR01000017.1"/>
</dbReference>
<evidence type="ECO:0000256" key="5">
    <source>
        <dbReference type="ARBA" id="ARBA00022692"/>
    </source>
</evidence>
<dbReference type="AlphaFoldDB" id="A0A1M6TL95"/>
<keyword evidence="4" id="KW-0997">Cell inner membrane</keyword>
<feature type="transmembrane region" description="Helical" evidence="8">
    <location>
        <begin position="59"/>
        <end position="80"/>
    </location>
</feature>
<feature type="transmembrane region" description="Helical" evidence="8">
    <location>
        <begin position="257"/>
        <end position="290"/>
    </location>
</feature>
<accession>A0A1M6TL95</accession>
<dbReference type="PANTHER" id="PTHR32196:SF21">
    <property type="entry name" value="ABC TRANSPORTER PERMEASE PROTEIN YPHD-RELATED"/>
    <property type="match status" value="1"/>
</dbReference>
<name>A0A1M6TL95_9FIRM</name>
<dbReference type="PANTHER" id="PTHR32196">
    <property type="entry name" value="ABC TRANSPORTER PERMEASE PROTEIN YPHD-RELATED-RELATED"/>
    <property type="match status" value="1"/>
</dbReference>
<evidence type="ECO:0000256" key="7">
    <source>
        <dbReference type="ARBA" id="ARBA00023136"/>
    </source>
</evidence>
<keyword evidence="6 8" id="KW-1133">Transmembrane helix</keyword>
<dbReference type="GO" id="GO:0022857">
    <property type="term" value="F:transmembrane transporter activity"/>
    <property type="evidence" value="ECO:0007669"/>
    <property type="project" value="InterPro"/>
</dbReference>
<gene>
    <name evidence="9" type="ORF">SAMN02745123_02358</name>
</gene>
<evidence type="ECO:0000313" key="10">
    <source>
        <dbReference type="Proteomes" id="UP000183997"/>
    </source>
</evidence>
<evidence type="ECO:0000256" key="1">
    <source>
        <dbReference type="ARBA" id="ARBA00004651"/>
    </source>
</evidence>
<keyword evidence="10" id="KW-1185">Reference proteome</keyword>